<sequence length="463" mass="49434">MYPSVASILGACAVLHVAHAVPAPSPAPAPQVLSSLSSEFTSATGAAASALPTILGSWPSLQNIEKKLGFSNGSDSNLANVSESALLIPSYSNFTGTNWNVRFYGLAYKLPNISTSDLDSIINDLSTNNLNSTQQQLLQNRTQDLASIPIPSANLIATVSINGTAVTNSSGIQLQQADDVGEIDQFVEVPGLGSGDITQVQVVQTGIQNVTGPGNGTSILVPTSGISIVSDIDDVMRITQVYVPNNGLFNSFVQPYVNVPGVPELFAKWNKSLPGVAFHYDTTTPVELTRTYVDYLFNNFPLGSLEMRPINISDPSAILEARQDSLTRLYQTFPQRKFVLVGDTSSSTLLSAYPQITMQFPNQTACIFIRNTSATDSDDKIPYSTKEFQNISSSQYFFYRTPDDLMNIDVTSGNCVNSSVPQNVTFGEQGGVLDNAAFRSSASLGWASVLVVGVSVMIGLLGV</sequence>
<dbReference type="Proteomes" id="UP000292702">
    <property type="component" value="Unassembled WGS sequence"/>
</dbReference>
<keyword evidence="4" id="KW-1185">Reference proteome</keyword>
<keyword evidence="1" id="KW-0732">Signal</keyword>
<dbReference type="EMBL" id="RWJN01000598">
    <property type="protein sequence ID" value="TCD60431.1"/>
    <property type="molecule type" value="Genomic_DNA"/>
</dbReference>
<feature type="domain" description="Phosphatidate phosphatase APP1 catalytic" evidence="2">
    <location>
        <begin position="226"/>
        <end position="371"/>
    </location>
</feature>
<dbReference type="InterPro" id="IPR019236">
    <property type="entry name" value="APP1_cat"/>
</dbReference>
<dbReference type="Pfam" id="PF09949">
    <property type="entry name" value="APP1_cat"/>
    <property type="match status" value="1"/>
</dbReference>
<dbReference type="GO" id="GO:0008195">
    <property type="term" value="F:phosphatidate phosphatase activity"/>
    <property type="evidence" value="ECO:0007669"/>
    <property type="project" value="InterPro"/>
</dbReference>
<evidence type="ECO:0000313" key="4">
    <source>
        <dbReference type="Proteomes" id="UP000292702"/>
    </source>
</evidence>
<organism evidence="3 4">
    <name type="scientific">Steccherinum ochraceum</name>
    <dbReference type="NCBI Taxonomy" id="92696"/>
    <lineage>
        <taxon>Eukaryota</taxon>
        <taxon>Fungi</taxon>
        <taxon>Dikarya</taxon>
        <taxon>Basidiomycota</taxon>
        <taxon>Agaricomycotina</taxon>
        <taxon>Agaricomycetes</taxon>
        <taxon>Polyporales</taxon>
        <taxon>Steccherinaceae</taxon>
        <taxon>Steccherinum</taxon>
    </lineage>
</organism>
<dbReference type="PANTHER" id="PTHR28208:SF2">
    <property type="entry name" value="PHOSPHATIDATE PHOSPHATASE APP1 CATALYTIC DOMAIN-CONTAINING PROTEIN"/>
    <property type="match status" value="1"/>
</dbReference>
<feature type="signal peptide" evidence="1">
    <location>
        <begin position="1"/>
        <end position="20"/>
    </location>
</feature>
<proteinExistence type="predicted"/>
<accession>A0A4R0R0X1</accession>
<evidence type="ECO:0000256" key="1">
    <source>
        <dbReference type="SAM" id="SignalP"/>
    </source>
</evidence>
<feature type="chain" id="PRO_5020675136" description="Phosphatidate phosphatase APP1 catalytic domain-containing protein" evidence="1">
    <location>
        <begin position="21"/>
        <end position="463"/>
    </location>
</feature>
<reference evidence="3 4" key="1">
    <citation type="submission" date="2018-11" db="EMBL/GenBank/DDBJ databases">
        <title>Genome assembly of Steccherinum ochraceum LE-BIN_3174, the white-rot fungus of the Steccherinaceae family (The Residual Polyporoid clade, Polyporales, Basidiomycota).</title>
        <authorList>
            <person name="Fedorova T.V."/>
            <person name="Glazunova O.A."/>
            <person name="Landesman E.O."/>
            <person name="Moiseenko K.V."/>
            <person name="Psurtseva N.V."/>
            <person name="Savinova O.S."/>
            <person name="Shakhova N.V."/>
            <person name="Tyazhelova T.V."/>
            <person name="Vasina D.V."/>
        </authorList>
    </citation>
    <scope>NUCLEOTIDE SEQUENCE [LARGE SCALE GENOMIC DNA]</scope>
    <source>
        <strain evidence="3 4">LE-BIN_3174</strain>
    </source>
</reference>
<comment type="caution">
    <text evidence="3">The sequence shown here is derived from an EMBL/GenBank/DDBJ whole genome shotgun (WGS) entry which is preliminary data.</text>
</comment>
<dbReference type="OrthoDB" id="414243at2759"/>
<dbReference type="PANTHER" id="PTHR28208">
    <property type="entry name" value="PHOSPHATIDATE PHOSPHATASE APP1"/>
    <property type="match status" value="1"/>
</dbReference>
<evidence type="ECO:0000313" key="3">
    <source>
        <dbReference type="EMBL" id="TCD60431.1"/>
    </source>
</evidence>
<dbReference type="STRING" id="92696.A0A4R0R0X1"/>
<dbReference type="GO" id="GO:0030479">
    <property type="term" value="C:actin cortical patch"/>
    <property type="evidence" value="ECO:0007669"/>
    <property type="project" value="TreeGrafter"/>
</dbReference>
<gene>
    <name evidence="3" type="ORF">EIP91_010073</name>
</gene>
<evidence type="ECO:0000259" key="2">
    <source>
        <dbReference type="Pfam" id="PF09949"/>
    </source>
</evidence>
<dbReference type="InterPro" id="IPR052935">
    <property type="entry name" value="Mg2+_PAP"/>
</dbReference>
<protein>
    <recommendedName>
        <fullName evidence="2">Phosphatidate phosphatase APP1 catalytic domain-containing protein</fullName>
    </recommendedName>
</protein>
<name>A0A4R0R0X1_9APHY</name>
<dbReference type="AlphaFoldDB" id="A0A4R0R0X1"/>